<dbReference type="PROSITE" id="PS50111">
    <property type="entry name" value="CHEMOTAXIS_TRANSDUC_2"/>
    <property type="match status" value="1"/>
</dbReference>
<reference evidence="8 9" key="1">
    <citation type="submission" date="2020-08" db="EMBL/GenBank/DDBJ databases">
        <title>Functional genomics of gut bacteria from endangered species of beetles.</title>
        <authorList>
            <person name="Carlos-Shanley C."/>
        </authorList>
    </citation>
    <scope>NUCLEOTIDE SEQUENCE [LARGE SCALE GENOMIC DNA]</scope>
    <source>
        <strain evidence="8 9">S00198</strain>
    </source>
</reference>
<keyword evidence="9" id="KW-1185">Reference proteome</keyword>
<dbReference type="InterPro" id="IPR051310">
    <property type="entry name" value="MCP_chemotaxis"/>
</dbReference>
<dbReference type="GO" id="GO:0007165">
    <property type="term" value="P:signal transduction"/>
    <property type="evidence" value="ECO:0007669"/>
    <property type="project" value="UniProtKB-KW"/>
</dbReference>
<dbReference type="PROSITE" id="PS50112">
    <property type="entry name" value="PAS"/>
    <property type="match status" value="1"/>
</dbReference>
<dbReference type="PANTHER" id="PTHR43531">
    <property type="entry name" value="PROTEIN ICFG"/>
    <property type="match status" value="1"/>
</dbReference>
<accession>A0A7X0PL24</accession>
<protein>
    <submittedName>
        <fullName evidence="8">Aerotaxis receptor</fullName>
    </submittedName>
</protein>
<keyword evidence="3" id="KW-0807">Transducer</keyword>
<feature type="domain" description="PAS" evidence="6">
    <location>
        <begin position="25"/>
        <end position="76"/>
    </location>
</feature>
<dbReference type="InterPro" id="IPR013655">
    <property type="entry name" value="PAS_fold_3"/>
</dbReference>
<dbReference type="InterPro" id="IPR000014">
    <property type="entry name" value="PAS"/>
</dbReference>
<comment type="similarity">
    <text evidence="2">Belongs to the methyl-accepting chemotaxis (MCP) protein family.</text>
</comment>
<dbReference type="GO" id="GO:0005886">
    <property type="term" value="C:plasma membrane"/>
    <property type="evidence" value="ECO:0007669"/>
    <property type="project" value="TreeGrafter"/>
</dbReference>
<evidence type="ECO:0000256" key="2">
    <source>
        <dbReference type="ARBA" id="ARBA00029447"/>
    </source>
</evidence>
<dbReference type="Pfam" id="PF00672">
    <property type="entry name" value="HAMP"/>
    <property type="match status" value="1"/>
</dbReference>
<comment type="subcellular location">
    <subcellularLocation>
        <location evidence="1">Membrane</location>
    </subcellularLocation>
</comment>
<dbReference type="CDD" id="cd11386">
    <property type="entry name" value="MCP_signal"/>
    <property type="match status" value="1"/>
</dbReference>
<proteinExistence type="inferred from homology"/>
<feature type="domain" description="Methyl-accepting transducer" evidence="5">
    <location>
        <begin position="275"/>
        <end position="504"/>
    </location>
</feature>
<dbReference type="GO" id="GO:0004888">
    <property type="term" value="F:transmembrane signaling receptor activity"/>
    <property type="evidence" value="ECO:0007669"/>
    <property type="project" value="TreeGrafter"/>
</dbReference>
<feature type="domain" description="HAMP" evidence="7">
    <location>
        <begin position="231"/>
        <end position="270"/>
    </location>
</feature>
<dbReference type="Pfam" id="PF08447">
    <property type="entry name" value="PAS_3"/>
    <property type="match status" value="1"/>
</dbReference>
<dbReference type="SUPFAM" id="SSF55785">
    <property type="entry name" value="PYP-like sensor domain (PAS domain)"/>
    <property type="match status" value="1"/>
</dbReference>
<dbReference type="CDD" id="cd00130">
    <property type="entry name" value="PAS"/>
    <property type="match status" value="1"/>
</dbReference>
<name>A0A7X0PL24_9BURK</name>
<evidence type="ECO:0000259" key="7">
    <source>
        <dbReference type="PROSITE" id="PS50885"/>
    </source>
</evidence>
<dbReference type="Gene3D" id="3.30.450.20">
    <property type="entry name" value="PAS domain"/>
    <property type="match status" value="1"/>
</dbReference>
<dbReference type="RefSeq" id="WP_184865453.1">
    <property type="nucleotide sequence ID" value="NZ_JACHLK010000025.1"/>
</dbReference>
<dbReference type="PANTHER" id="PTHR43531:SF7">
    <property type="entry name" value="AEROTAXIS RECEPTOR"/>
    <property type="match status" value="1"/>
</dbReference>
<dbReference type="AlphaFoldDB" id="A0A7X0PL24"/>
<evidence type="ECO:0000256" key="1">
    <source>
        <dbReference type="ARBA" id="ARBA00004370"/>
    </source>
</evidence>
<evidence type="ECO:0000259" key="5">
    <source>
        <dbReference type="PROSITE" id="PS50111"/>
    </source>
</evidence>
<keyword evidence="4" id="KW-0472">Membrane</keyword>
<dbReference type="GO" id="GO:0006935">
    <property type="term" value="P:chemotaxis"/>
    <property type="evidence" value="ECO:0007669"/>
    <property type="project" value="TreeGrafter"/>
</dbReference>
<feature type="transmembrane region" description="Helical" evidence="4">
    <location>
        <begin position="169"/>
        <end position="187"/>
    </location>
</feature>
<evidence type="ECO:0000259" key="6">
    <source>
        <dbReference type="PROSITE" id="PS50112"/>
    </source>
</evidence>
<evidence type="ECO:0000313" key="8">
    <source>
        <dbReference type="EMBL" id="MBB6563935.1"/>
    </source>
</evidence>
<evidence type="ECO:0000313" key="9">
    <source>
        <dbReference type="Proteomes" id="UP000575083"/>
    </source>
</evidence>
<keyword evidence="4" id="KW-0812">Transmembrane</keyword>
<dbReference type="InterPro" id="IPR004089">
    <property type="entry name" value="MCPsignal_dom"/>
</dbReference>
<organism evidence="8 9">
    <name type="scientific">Acidovorax soli</name>
    <dbReference type="NCBI Taxonomy" id="592050"/>
    <lineage>
        <taxon>Bacteria</taxon>
        <taxon>Pseudomonadati</taxon>
        <taxon>Pseudomonadota</taxon>
        <taxon>Betaproteobacteria</taxon>
        <taxon>Burkholderiales</taxon>
        <taxon>Comamonadaceae</taxon>
        <taxon>Acidovorax</taxon>
    </lineage>
</organism>
<dbReference type="FunFam" id="1.10.287.950:FF:000001">
    <property type="entry name" value="Methyl-accepting chemotaxis sensory transducer"/>
    <property type="match status" value="1"/>
</dbReference>
<dbReference type="SMART" id="SM00091">
    <property type="entry name" value="PAS"/>
    <property type="match status" value="1"/>
</dbReference>
<dbReference type="PROSITE" id="PS50885">
    <property type="entry name" value="HAMP"/>
    <property type="match status" value="1"/>
</dbReference>
<dbReference type="InterPro" id="IPR003660">
    <property type="entry name" value="HAMP_dom"/>
</dbReference>
<keyword evidence="8" id="KW-0675">Receptor</keyword>
<evidence type="ECO:0000256" key="4">
    <source>
        <dbReference type="SAM" id="Phobius"/>
    </source>
</evidence>
<gene>
    <name evidence="8" type="ORF">HNP48_006661</name>
</gene>
<dbReference type="Gene3D" id="1.10.287.950">
    <property type="entry name" value="Methyl-accepting chemotaxis protein"/>
    <property type="match status" value="1"/>
</dbReference>
<dbReference type="SMART" id="SM00283">
    <property type="entry name" value="MA"/>
    <property type="match status" value="1"/>
</dbReference>
<dbReference type="Pfam" id="PF00015">
    <property type="entry name" value="MCPsignal"/>
    <property type="match status" value="1"/>
</dbReference>
<sequence length="548" mass="59545">MRVNLPVSTQEYVFPKGETLVSTTDLKGRILYCNPMFIEVSGYEKEELLGQPHNMIRHPEMPEEAFRDMWETIGNGHPWSAAVKNRRKDGSFYWVMANVTPLMQGDHPTGYMSVRTEASREQIQAADRLYATMRAEKERGSLVHVLRNGRLVRNTAWGALAARFKLGPLGKMCMCLAVLVLAAWGAADLGGHNFSFGSTLAWVGVLALAMGMAWYLHSATVAPLFQMLGWANRMAAGDLTQKIEVSRDDTVGNLQKALSQLNVNLLSIVRDARQESERMQVSTREIAQGNQDLSSRTENQASNLQQTAASMEEITGTVKHTAESARQATVLATQATSVAERSNQAVDGVAETMKQIQTASGRIGEITQLIDSIAFQTNILALNAAVEAARAGDQGRGFAVVASEVRSLSHRTLSAAKEIRQLIDDSATKVEEGHQKTDTAQKTMSESLELVRRVNTLIGEIHNASNEQLTGISQVNAAVAQLDTITQQNAALVEENAASAMELQGQAQSVTETVAVFRLDASAPAQAQDAVALRKAMKSSPQRALVSA</sequence>
<keyword evidence="4" id="KW-1133">Transmembrane helix</keyword>
<comment type="caution">
    <text evidence="8">The sequence shown here is derived from an EMBL/GenBank/DDBJ whole genome shotgun (WGS) entry which is preliminary data.</text>
</comment>
<dbReference type="NCBIfam" id="TIGR00229">
    <property type="entry name" value="sensory_box"/>
    <property type="match status" value="1"/>
</dbReference>
<feature type="transmembrane region" description="Helical" evidence="4">
    <location>
        <begin position="199"/>
        <end position="225"/>
    </location>
</feature>
<dbReference type="InterPro" id="IPR035965">
    <property type="entry name" value="PAS-like_dom_sf"/>
</dbReference>
<dbReference type="CDD" id="cd06225">
    <property type="entry name" value="HAMP"/>
    <property type="match status" value="1"/>
</dbReference>
<evidence type="ECO:0000256" key="3">
    <source>
        <dbReference type="PROSITE-ProRule" id="PRU00284"/>
    </source>
</evidence>
<dbReference type="EMBL" id="JACHLK010000025">
    <property type="protein sequence ID" value="MBB6563935.1"/>
    <property type="molecule type" value="Genomic_DNA"/>
</dbReference>
<dbReference type="Proteomes" id="UP000575083">
    <property type="component" value="Unassembled WGS sequence"/>
</dbReference>
<dbReference type="SUPFAM" id="SSF58104">
    <property type="entry name" value="Methyl-accepting chemotaxis protein (MCP) signaling domain"/>
    <property type="match status" value="1"/>
</dbReference>